<dbReference type="GO" id="GO:0003723">
    <property type="term" value="F:RNA binding"/>
    <property type="evidence" value="ECO:0007669"/>
    <property type="project" value="InterPro"/>
</dbReference>
<dbReference type="SUPFAM" id="SSF63520">
    <property type="entry name" value="PTS-regulatory domain, PRD"/>
    <property type="match status" value="2"/>
</dbReference>
<dbReference type="AlphaFoldDB" id="A0A9X2FKP6"/>
<feature type="domain" description="PRD" evidence="2">
    <location>
        <begin position="63"/>
        <end position="169"/>
    </location>
</feature>
<dbReference type="SMART" id="SM01061">
    <property type="entry name" value="CAT_RBD"/>
    <property type="match status" value="1"/>
</dbReference>
<dbReference type="GO" id="GO:0006355">
    <property type="term" value="P:regulation of DNA-templated transcription"/>
    <property type="evidence" value="ECO:0007669"/>
    <property type="project" value="InterPro"/>
</dbReference>
<sequence>MLFIKNFNNNAALVKDDNDIEWIVVGSGVSFGKRSGDLVDESKVERRFKAEDTDKPALTTFKSLQGLSLEATSKAVNLVEKELLLKFNDFQYLALADHIDFALTRIQNGIDLNDGTVRWEVRKLFKKEFAVAQEVVNLINGVTGAALPDSEVILMTYHLVNAESDGSKLQDTIKITRLIAGIIDIVQYQYRLVLDVDSFNYTRFVGHLRAFMVQRLSNSNPNGGELDPSLLMLMQQKYPKAYETVERIDTFLQNKAGWRLHPDDEVYLTLHIWRVTHRQTED</sequence>
<organism evidence="3 4">
    <name type="scientific">Ligilactobacillus ubinensis</name>
    <dbReference type="NCBI Taxonomy" id="2876789"/>
    <lineage>
        <taxon>Bacteria</taxon>
        <taxon>Bacillati</taxon>
        <taxon>Bacillota</taxon>
        <taxon>Bacilli</taxon>
        <taxon>Lactobacillales</taxon>
        <taxon>Lactobacillaceae</taxon>
        <taxon>Ligilactobacillus</taxon>
    </lineage>
</organism>
<reference evidence="3 4" key="1">
    <citation type="journal article" date="2023" name="Int. J. Syst. Evol. Microbiol.">
        <title>Ligilactobacillus ubinensis sp. nov., a novel species isolated from the wild ferment of a durian fruit (Durio zibethinus).</title>
        <authorList>
            <person name="Heng Y.C."/>
            <person name="Menon N."/>
            <person name="Chen B."/>
            <person name="Loo B.Z.L."/>
            <person name="Wong G.W.J."/>
            <person name="Lim A.C.H."/>
            <person name="Silvaraju S."/>
            <person name="Kittelmann S."/>
        </authorList>
    </citation>
    <scope>NUCLEOTIDE SEQUENCE [LARGE SCALE GENOMIC DNA]</scope>
    <source>
        <strain evidence="3 4">WILCCON 0076</strain>
    </source>
</reference>
<dbReference type="Pfam" id="PF03123">
    <property type="entry name" value="CAT_RBD"/>
    <property type="match status" value="1"/>
</dbReference>
<dbReference type="Proteomes" id="UP001139006">
    <property type="component" value="Unassembled WGS sequence"/>
</dbReference>
<dbReference type="PANTHER" id="PTHR30185">
    <property type="entry name" value="CRYPTIC BETA-GLUCOSIDE BGL OPERON ANTITERMINATOR"/>
    <property type="match status" value="1"/>
</dbReference>
<keyword evidence="1" id="KW-0677">Repeat</keyword>
<name>A0A9X2FKP6_9LACO</name>
<dbReference type="SUPFAM" id="SSF50151">
    <property type="entry name" value="SacY-like RNA-binding domain"/>
    <property type="match status" value="1"/>
</dbReference>
<feature type="domain" description="PRD" evidence="2">
    <location>
        <begin position="170"/>
        <end position="282"/>
    </location>
</feature>
<evidence type="ECO:0000259" key="2">
    <source>
        <dbReference type="PROSITE" id="PS51372"/>
    </source>
</evidence>
<evidence type="ECO:0000256" key="1">
    <source>
        <dbReference type="ARBA" id="ARBA00022737"/>
    </source>
</evidence>
<dbReference type="InterPro" id="IPR004341">
    <property type="entry name" value="CAT_RNA-bd_dom"/>
</dbReference>
<dbReference type="PANTHER" id="PTHR30185:SF15">
    <property type="entry name" value="CRYPTIC BETA-GLUCOSIDE BGL OPERON ANTITERMINATOR"/>
    <property type="match status" value="1"/>
</dbReference>
<keyword evidence="4" id="KW-1185">Reference proteome</keyword>
<protein>
    <submittedName>
        <fullName evidence="3">PRD domain-containing protein</fullName>
    </submittedName>
</protein>
<dbReference type="PROSITE" id="PS51372">
    <property type="entry name" value="PRD_2"/>
    <property type="match status" value="2"/>
</dbReference>
<dbReference type="InterPro" id="IPR050661">
    <property type="entry name" value="BglG_antiterminators"/>
</dbReference>
<accession>A0A9X2FKP6</accession>
<evidence type="ECO:0000313" key="3">
    <source>
        <dbReference type="EMBL" id="MCP0886298.1"/>
    </source>
</evidence>
<evidence type="ECO:0000313" key="4">
    <source>
        <dbReference type="Proteomes" id="UP001139006"/>
    </source>
</evidence>
<dbReference type="InterPro" id="IPR036650">
    <property type="entry name" value="CAT_RNA-bd_dom_sf"/>
</dbReference>
<dbReference type="Pfam" id="PF00874">
    <property type="entry name" value="PRD"/>
    <property type="match status" value="2"/>
</dbReference>
<dbReference type="EMBL" id="JAIULA010000004">
    <property type="protein sequence ID" value="MCP0886298.1"/>
    <property type="molecule type" value="Genomic_DNA"/>
</dbReference>
<gene>
    <name evidence="3" type="ORF">LB941_02970</name>
</gene>
<dbReference type="InterPro" id="IPR011608">
    <property type="entry name" value="PRD"/>
</dbReference>
<dbReference type="Gene3D" id="2.30.24.10">
    <property type="entry name" value="CAT RNA-binding domain"/>
    <property type="match status" value="1"/>
</dbReference>
<proteinExistence type="predicted"/>
<comment type="caution">
    <text evidence="3">The sequence shown here is derived from an EMBL/GenBank/DDBJ whole genome shotgun (WGS) entry which is preliminary data.</text>
</comment>
<dbReference type="Gene3D" id="1.10.1790.10">
    <property type="entry name" value="PRD domain"/>
    <property type="match status" value="2"/>
</dbReference>
<dbReference type="InterPro" id="IPR036634">
    <property type="entry name" value="PRD_sf"/>
</dbReference>
<dbReference type="RefSeq" id="WP_253359351.1">
    <property type="nucleotide sequence ID" value="NZ_JAIULA010000004.1"/>
</dbReference>